<accession>A0A7X3H2U4</accession>
<dbReference type="PROSITE" id="PS00078">
    <property type="entry name" value="COX2"/>
    <property type="match status" value="1"/>
</dbReference>
<sequence>MGLMRVQWMRARLIRVWSIPAFLAVLLTGCAGNKSILDPAGRAAADVALVWWGMAGFFSLVLIMVVALGLYSFRRRSRPKLSALEEKRLARRFILGGGVLLPVATIGVLLIFGVPAGQRMLPVPLGTPPDVIQVTGHQWWWEVRYPGAEGGEVVTANQLVMPAGEPVDFHVTGADVIHSFWIPRLGGKIDMIPGHINRIRLEADSPGVFGAQCAEFCGTQHAHMQLYVEAMERSDYEAWLAERQAAKLETLAVQSDAHAPAREVFVEYCARCHRVAGLTVPDSQWELAPIQGPDLSDIGARPTLGAGVLAMEEGAIGYWLEHHQQLKPGNRMPAHLALEPPALQAIGDWLETLSP</sequence>
<dbReference type="Pfam" id="PF00034">
    <property type="entry name" value="Cytochrom_C"/>
    <property type="match status" value="1"/>
</dbReference>
<dbReference type="Pfam" id="PF00116">
    <property type="entry name" value="COX2"/>
    <property type="match status" value="1"/>
</dbReference>
<comment type="function">
    <text evidence="13">Subunits I and II form the functional core of the enzyme complex. Electrons originating in cytochrome c are transferred via heme a and Cu(A) to the binuclear center formed by heme a3 and Cu(B).</text>
</comment>
<feature type="transmembrane region" description="Helical" evidence="17">
    <location>
        <begin position="48"/>
        <end position="73"/>
    </location>
</feature>
<reference evidence="20 21" key="1">
    <citation type="submission" date="2019-12" db="EMBL/GenBank/DDBJ databases">
        <title>Halomonas rutogse sp. nov. isolated from two lakes on Tibetan Plateau.</title>
        <authorList>
            <person name="Gao P."/>
        </authorList>
    </citation>
    <scope>NUCLEOTIDE SEQUENCE [LARGE SCALE GENOMIC DNA]</scope>
    <source>
        <strain evidence="20 21">ZH2S</strain>
    </source>
</reference>
<evidence type="ECO:0000256" key="17">
    <source>
        <dbReference type="SAM" id="Phobius"/>
    </source>
</evidence>
<keyword evidence="11" id="KW-0186">Copper</keyword>
<dbReference type="CDD" id="cd04213">
    <property type="entry name" value="CuRO_CcO_Caa3_II"/>
    <property type="match status" value="1"/>
</dbReference>
<dbReference type="PROSITE" id="PS51007">
    <property type="entry name" value="CYTC"/>
    <property type="match status" value="1"/>
</dbReference>
<dbReference type="GO" id="GO:0016491">
    <property type="term" value="F:oxidoreductase activity"/>
    <property type="evidence" value="ECO:0007669"/>
    <property type="project" value="UniProtKB-KW"/>
</dbReference>
<dbReference type="SUPFAM" id="SSF46626">
    <property type="entry name" value="Cytochrome c"/>
    <property type="match status" value="1"/>
</dbReference>
<gene>
    <name evidence="20" type="primary">coxB</name>
    <name evidence="20" type="ORF">GPM19_14120</name>
</gene>
<name>A0A7X3H2U4_9GAMM</name>
<dbReference type="InterPro" id="IPR036909">
    <property type="entry name" value="Cyt_c-like_dom_sf"/>
</dbReference>
<evidence type="ECO:0000256" key="15">
    <source>
        <dbReference type="ARBA" id="ARBA00047816"/>
    </source>
</evidence>
<evidence type="ECO:0000256" key="7">
    <source>
        <dbReference type="ARBA" id="ARBA00022723"/>
    </source>
</evidence>
<comment type="caution">
    <text evidence="20">The sequence shown here is derived from an EMBL/GenBank/DDBJ whole genome shotgun (WGS) entry which is preliminary data.</text>
</comment>
<dbReference type="NCBIfam" id="TIGR02866">
    <property type="entry name" value="CoxB"/>
    <property type="match status" value="1"/>
</dbReference>
<dbReference type="InterPro" id="IPR014222">
    <property type="entry name" value="Cyt_c_oxidase_su2"/>
</dbReference>
<dbReference type="GO" id="GO:0004129">
    <property type="term" value="F:cytochrome-c oxidase activity"/>
    <property type="evidence" value="ECO:0007669"/>
    <property type="project" value="UniProtKB-EC"/>
</dbReference>
<protein>
    <recommendedName>
        <fullName evidence="14">Cytochrome aa3 subunit 2</fullName>
    </recommendedName>
</protein>
<dbReference type="InterPro" id="IPR008972">
    <property type="entry name" value="Cupredoxin"/>
</dbReference>
<evidence type="ECO:0000256" key="12">
    <source>
        <dbReference type="ARBA" id="ARBA00023136"/>
    </source>
</evidence>
<evidence type="ECO:0000256" key="5">
    <source>
        <dbReference type="ARBA" id="ARBA00022660"/>
    </source>
</evidence>
<dbReference type="GO" id="GO:0016020">
    <property type="term" value="C:membrane"/>
    <property type="evidence" value="ECO:0007669"/>
    <property type="project" value="UniProtKB-SubCell"/>
</dbReference>
<dbReference type="AlphaFoldDB" id="A0A7X3H2U4"/>
<dbReference type="Proteomes" id="UP000437638">
    <property type="component" value="Unassembled WGS sequence"/>
</dbReference>
<evidence type="ECO:0000256" key="3">
    <source>
        <dbReference type="ARBA" id="ARBA00022448"/>
    </source>
</evidence>
<dbReference type="InterPro" id="IPR009056">
    <property type="entry name" value="Cyt_c-like_dom"/>
</dbReference>
<keyword evidence="3" id="KW-0813">Transport</keyword>
<dbReference type="PANTHER" id="PTHR22888">
    <property type="entry name" value="CYTOCHROME C OXIDASE, SUBUNIT II"/>
    <property type="match status" value="1"/>
</dbReference>
<keyword evidence="7 16" id="KW-0479">Metal-binding</keyword>
<evidence type="ECO:0000256" key="11">
    <source>
        <dbReference type="ARBA" id="ARBA00023008"/>
    </source>
</evidence>
<dbReference type="InterPro" id="IPR001505">
    <property type="entry name" value="Copper_CuA"/>
</dbReference>
<evidence type="ECO:0000256" key="10">
    <source>
        <dbReference type="ARBA" id="ARBA00023004"/>
    </source>
</evidence>
<evidence type="ECO:0000256" key="4">
    <source>
        <dbReference type="ARBA" id="ARBA00022617"/>
    </source>
</evidence>
<comment type="similarity">
    <text evidence="2">Belongs to the cytochrome c oxidase subunit 2 family.</text>
</comment>
<dbReference type="Gene3D" id="2.60.40.420">
    <property type="entry name" value="Cupredoxins - blue copper proteins"/>
    <property type="match status" value="1"/>
</dbReference>
<keyword evidence="8" id="KW-0249">Electron transport</keyword>
<proteinExistence type="inferred from homology"/>
<keyword evidence="9 17" id="KW-1133">Transmembrane helix</keyword>
<dbReference type="SUPFAM" id="SSF49503">
    <property type="entry name" value="Cupredoxins"/>
    <property type="match status" value="1"/>
</dbReference>
<dbReference type="GO" id="GO:0005507">
    <property type="term" value="F:copper ion binding"/>
    <property type="evidence" value="ECO:0007669"/>
    <property type="project" value="InterPro"/>
</dbReference>
<keyword evidence="10 16" id="KW-0408">Iron</keyword>
<feature type="domain" description="Cytochrome oxidase subunit II copper A binding" evidence="18">
    <location>
        <begin position="127"/>
        <end position="242"/>
    </location>
</feature>
<organism evidence="20 21">
    <name type="scientific">Vreelandella zhuhanensis</name>
    <dbReference type="NCBI Taxonomy" id="2684210"/>
    <lineage>
        <taxon>Bacteria</taxon>
        <taxon>Pseudomonadati</taxon>
        <taxon>Pseudomonadota</taxon>
        <taxon>Gammaproteobacteria</taxon>
        <taxon>Oceanospirillales</taxon>
        <taxon>Halomonadaceae</taxon>
        <taxon>Vreelandella</taxon>
    </lineage>
</organism>
<dbReference type="PROSITE" id="PS50857">
    <property type="entry name" value="COX2_CUA"/>
    <property type="match status" value="1"/>
</dbReference>
<keyword evidence="21" id="KW-1185">Reference proteome</keyword>
<evidence type="ECO:0000256" key="16">
    <source>
        <dbReference type="PROSITE-ProRule" id="PRU00433"/>
    </source>
</evidence>
<evidence type="ECO:0000256" key="9">
    <source>
        <dbReference type="ARBA" id="ARBA00022989"/>
    </source>
</evidence>
<feature type="transmembrane region" description="Helical" evidence="17">
    <location>
        <begin position="93"/>
        <end position="114"/>
    </location>
</feature>
<evidence type="ECO:0000313" key="21">
    <source>
        <dbReference type="Proteomes" id="UP000437638"/>
    </source>
</evidence>
<keyword evidence="4 16" id="KW-0349">Heme</keyword>
<dbReference type="InterPro" id="IPR002429">
    <property type="entry name" value="CcO_II-like_C"/>
</dbReference>
<dbReference type="EMBL" id="WTKP01000012">
    <property type="protein sequence ID" value="MWJ29316.1"/>
    <property type="molecule type" value="Genomic_DNA"/>
</dbReference>
<dbReference type="InterPro" id="IPR045187">
    <property type="entry name" value="CcO_II"/>
</dbReference>
<evidence type="ECO:0000256" key="13">
    <source>
        <dbReference type="ARBA" id="ARBA00024688"/>
    </source>
</evidence>
<dbReference type="InterPro" id="IPR034236">
    <property type="entry name" value="CuRO_CcO_Caa3_II"/>
</dbReference>
<evidence type="ECO:0000256" key="8">
    <source>
        <dbReference type="ARBA" id="ARBA00022982"/>
    </source>
</evidence>
<comment type="catalytic activity">
    <reaction evidence="15">
        <text>4 Fe(II)-[cytochrome c] + O2 + 8 H(+)(in) = 4 Fe(III)-[cytochrome c] + 2 H2O + 4 H(+)(out)</text>
        <dbReference type="Rhea" id="RHEA:11436"/>
        <dbReference type="Rhea" id="RHEA-COMP:10350"/>
        <dbReference type="Rhea" id="RHEA-COMP:14399"/>
        <dbReference type="ChEBI" id="CHEBI:15377"/>
        <dbReference type="ChEBI" id="CHEBI:15378"/>
        <dbReference type="ChEBI" id="CHEBI:15379"/>
        <dbReference type="ChEBI" id="CHEBI:29033"/>
        <dbReference type="ChEBI" id="CHEBI:29034"/>
        <dbReference type="EC" id="7.1.1.9"/>
    </reaction>
</comment>
<dbReference type="PANTHER" id="PTHR22888:SF9">
    <property type="entry name" value="CYTOCHROME C OXIDASE SUBUNIT 2"/>
    <property type="match status" value="1"/>
</dbReference>
<dbReference type="PROSITE" id="PS51257">
    <property type="entry name" value="PROKAR_LIPOPROTEIN"/>
    <property type="match status" value="1"/>
</dbReference>
<evidence type="ECO:0000313" key="20">
    <source>
        <dbReference type="EMBL" id="MWJ29316.1"/>
    </source>
</evidence>
<dbReference type="GO" id="GO:0042773">
    <property type="term" value="P:ATP synthesis coupled electron transport"/>
    <property type="evidence" value="ECO:0007669"/>
    <property type="project" value="TreeGrafter"/>
</dbReference>
<evidence type="ECO:0000259" key="18">
    <source>
        <dbReference type="PROSITE" id="PS50857"/>
    </source>
</evidence>
<keyword evidence="5" id="KW-0679">Respiratory chain</keyword>
<keyword evidence="12 17" id="KW-0472">Membrane</keyword>
<feature type="domain" description="Cytochrome c" evidence="19">
    <location>
        <begin position="256"/>
        <end position="354"/>
    </location>
</feature>
<evidence type="ECO:0000259" key="19">
    <source>
        <dbReference type="PROSITE" id="PS51007"/>
    </source>
</evidence>
<comment type="subcellular location">
    <subcellularLocation>
        <location evidence="1">Membrane</location>
        <topology evidence="1">Multi-pass membrane protein</topology>
    </subcellularLocation>
</comment>
<dbReference type="GO" id="GO:0020037">
    <property type="term" value="F:heme binding"/>
    <property type="evidence" value="ECO:0007669"/>
    <property type="project" value="InterPro"/>
</dbReference>
<evidence type="ECO:0000256" key="2">
    <source>
        <dbReference type="ARBA" id="ARBA00007866"/>
    </source>
</evidence>
<evidence type="ECO:0000256" key="6">
    <source>
        <dbReference type="ARBA" id="ARBA00022692"/>
    </source>
</evidence>
<keyword evidence="6 17" id="KW-0812">Transmembrane</keyword>
<evidence type="ECO:0000256" key="14">
    <source>
        <dbReference type="ARBA" id="ARBA00031399"/>
    </source>
</evidence>
<keyword evidence="20" id="KW-0560">Oxidoreductase</keyword>
<evidence type="ECO:0000256" key="1">
    <source>
        <dbReference type="ARBA" id="ARBA00004141"/>
    </source>
</evidence>